<evidence type="ECO:0000313" key="10">
    <source>
        <dbReference type="EMBL" id="OZI64271.1"/>
    </source>
</evidence>
<feature type="transmembrane region" description="Helical" evidence="9">
    <location>
        <begin position="387"/>
        <end position="406"/>
    </location>
</feature>
<keyword evidence="3" id="KW-1003">Cell membrane</keyword>
<feature type="transmembrane region" description="Helical" evidence="9">
    <location>
        <begin position="84"/>
        <end position="107"/>
    </location>
</feature>
<name>A0ABX4EYW0_9BORD</name>
<dbReference type="RefSeq" id="WP_176461463.1">
    <property type="nucleotide sequence ID" value="NZ_NEVR01000003.1"/>
</dbReference>
<dbReference type="PANTHER" id="PTHR30574:SF1">
    <property type="entry name" value="SULPHUR TRANSPORT DOMAIN-CONTAINING PROTEIN"/>
    <property type="match status" value="1"/>
</dbReference>
<evidence type="ECO:0000256" key="2">
    <source>
        <dbReference type="ARBA" id="ARBA00022448"/>
    </source>
</evidence>
<evidence type="ECO:0000256" key="7">
    <source>
        <dbReference type="ARBA" id="ARBA00023136"/>
    </source>
</evidence>
<keyword evidence="6 9" id="KW-1133">Transmembrane helix</keyword>
<feature type="transmembrane region" description="Helical" evidence="9">
    <location>
        <begin position="323"/>
        <end position="344"/>
    </location>
</feature>
<organism evidence="10 11">
    <name type="scientific">Bordetella genomosp. 1</name>
    <dbReference type="NCBI Taxonomy" id="1395607"/>
    <lineage>
        <taxon>Bacteria</taxon>
        <taxon>Pseudomonadati</taxon>
        <taxon>Pseudomonadota</taxon>
        <taxon>Betaproteobacteria</taxon>
        <taxon>Burkholderiales</taxon>
        <taxon>Alcaligenaceae</taxon>
        <taxon>Bordetella</taxon>
    </lineage>
</organism>
<accession>A0ABX4EYW0</accession>
<feature type="transmembrane region" description="Helical" evidence="9">
    <location>
        <begin position="197"/>
        <end position="218"/>
    </location>
</feature>
<feature type="transmembrane region" description="Helical" evidence="9">
    <location>
        <begin position="48"/>
        <end position="72"/>
    </location>
</feature>
<keyword evidence="7 9" id="KW-0472">Membrane</keyword>
<evidence type="ECO:0000256" key="9">
    <source>
        <dbReference type="SAM" id="Phobius"/>
    </source>
</evidence>
<evidence type="ECO:0000256" key="8">
    <source>
        <dbReference type="ARBA" id="ARBA00035655"/>
    </source>
</evidence>
<comment type="caution">
    <text evidence="10">The sequence shown here is derived from an EMBL/GenBank/DDBJ whole genome shotgun (WGS) entry which is preliminary data.</text>
</comment>
<protein>
    <recommendedName>
        <fullName evidence="12">Sulphur transport domain-containing protein</fullName>
    </recommendedName>
</protein>
<evidence type="ECO:0000256" key="1">
    <source>
        <dbReference type="ARBA" id="ARBA00004429"/>
    </source>
</evidence>
<dbReference type="Pfam" id="PF04143">
    <property type="entry name" value="Sulf_transp"/>
    <property type="match status" value="1"/>
</dbReference>
<dbReference type="InterPro" id="IPR007272">
    <property type="entry name" value="Sulf_transp_TsuA/YedE"/>
</dbReference>
<proteinExistence type="inferred from homology"/>
<dbReference type="Proteomes" id="UP000216354">
    <property type="component" value="Unassembled WGS sequence"/>
</dbReference>
<dbReference type="PANTHER" id="PTHR30574">
    <property type="entry name" value="INNER MEMBRANE PROTEIN YEDE"/>
    <property type="match status" value="1"/>
</dbReference>
<evidence type="ECO:0000313" key="11">
    <source>
        <dbReference type="Proteomes" id="UP000216354"/>
    </source>
</evidence>
<comment type="similarity">
    <text evidence="8">Belongs to the TsuA/YedE (TC 9.B.102) family.</text>
</comment>
<feature type="transmembrane region" description="Helical" evidence="9">
    <location>
        <begin position="356"/>
        <end position="381"/>
    </location>
</feature>
<evidence type="ECO:0000256" key="4">
    <source>
        <dbReference type="ARBA" id="ARBA00022519"/>
    </source>
</evidence>
<evidence type="ECO:0000256" key="6">
    <source>
        <dbReference type="ARBA" id="ARBA00022989"/>
    </source>
</evidence>
<feature type="transmembrane region" description="Helical" evidence="9">
    <location>
        <begin position="20"/>
        <end position="42"/>
    </location>
</feature>
<feature type="transmembrane region" description="Helical" evidence="9">
    <location>
        <begin position="127"/>
        <end position="150"/>
    </location>
</feature>
<evidence type="ECO:0008006" key="12">
    <source>
        <dbReference type="Google" id="ProtNLM"/>
    </source>
</evidence>
<reference evidence="10 11" key="1">
    <citation type="submission" date="2017-05" db="EMBL/GenBank/DDBJ databases">
        <title>Complete and WGS of Bordetella genogroups.</title>
        <authorList>
            <person name="Spilker T."/>
            <person name="Lipuma J."/>
        </authorList>
    </citation>
    <scope>NUCLEOTIDE SEQUENCE [LARGE SCALE GENOMIC DNA]</scope>
    <source>
        <strain evidence="10 11">AU9795</strain>
    </source>
</reference>
<evidence type="ECO:0000256" key="5">
    <source>
        <dbReference type="ARBA" id="ARBA00022692"/>
    </source>
</evidence>
<dbReference type="EMBL" id="NEVR01000003">
    <property type="protein sequence ID" value="OZI64271.1"/>
    <property type="molecule type" value="Genomic_DNA"/>
</dbReference>
<keyword evidence="2" id="KW-0813">Transport</keyword>
<sequence length="416" mass="41761">MAVTSAPTPAGLVPAAGARLLALVVAVALVAAAFVLAGAGGGPAGRELAFSLLLGGAFGVTLQRSRFCFYCITRDFIERRETEGLVAILVALAAGTLGYLALFGAMLPVPTGRLPPGAHIGPLSVALVAGAALFGVGMTVSGSCISAHFYRLGEGHWPSLLALLGAAVGFVLGFLTWNPLYLGLIQAAPVVWLPQHLGYGGTALVQLALLGGLATVVWRAGQRARSAAPAIARATTSALPPLGLWTLLGTRRWPPVEAGLIVGFIGVLAYLRVAPLGVTAELGSLARTGAAAAGWLPDRLQGLDSFAGCATVVKAALLSNNGVFVLGLVGGAFAAALNAGAFRVARAGAGKLARQFAGGVLMGWGGMTALGCTVGTLLSGISAGAASGWVFGAVCVLAIWLSLAIARRGWSVGRAD</sequence>
<comment type="subcellular location">
    <subcellularLocation>
        <location evidence="1">Cell inner membrane</location>
        <topology evidence="1">Multi-pass membrane protein</topology>
    </subcellularLocation>
</comment>
<keyword evidence="11" id="KW-1185">Reference proteome</keyword>
<evidence type="ECO:0000256" key="3">
    <source>
        <dbReference type="ARBA" id="ARBA00022475"/>
    </source>
</evidence>
<gene>
    <name evidence="10" type="ORF">CAL27_16040</name>
</gene>
<keyword evidence="4" id="KW-0997">Cell inner membrane</keyword>
<feature type="transmembrane region" description="Helical" evidence="9">
    <location>
        <begin position="157"/>
        <end position="177"/>
    </location>
</feature>
<feature type="transmembrane region" description="Helical" evidence="9">
    <location>
        <begin position="258"/>
        <end position="278"/>
    </location>
</feature>
<keyword evidence="5 9" id="KW-0812">Transmembrane</keyword>